<reference evidence="2 3" key="1">
    <citation type="submission" date="2019-02" db="EMBL/GenBank/DDBJ databases">
        <title>Hansschlegelia quercus sp. nov., a novel methylotrophic bacterium from buds of oak (Quercus robur L.).</title>
        <authorList>
            <person name="Agafonova N.V."/>
            <person name="Kaparullina E.N."/>
            <person name="Grouzdev D.S."/>
            <person name="Doronina N.V."/>
        </authorList>
    </citation>
    <scope>NUCLEOTIDE SEQUENCE [LARGE SCALE GENOMIC DNA]</scope>
    <source>
        <strain evidence="2 3">Dub</strain>
    </source>
</reference>
<dbReference type="AlphaFoldDB" id="A0A4Q9GKP4"/>
<keyword evidence="3" id="KW-1185">Reference proteome</keyword>
<dbReference type="InterPro" id="IPR002514">
    <property type="entry name" value="Transposase_8"/>
</dbReference>
<name>A0A4Q9GKP4_9HYPH</name>
<protein>
    <recommendedName>
        <fullName evidence="4">Transposase</fullName>
    </recommendedName>
</protein>
<evidence type="ECO:0000313" key="3">
    <source>
        <dbReference type="Proteomes" id="UP000291613"/>
    </source>
</evidence>
<sequence length="129" mass="14346">MATSWAERREVRDMAASRLTDEEIASLVGEVAAGASIEAVCAGAHVSVRTFYRWKRKFDGLTPSGVRQLKALRRENSELKRLLAERSGRRLDATPPTAHAMRPTRDPIRLRESRDVSLGRFAAVRLSGS</sequence>
<dbReference type="GO" id="GO:0003677">
    <property type="term" value="F:DNA binding"/>
    <property type="evidence" value="ECO:0007669"/>
    <property type="project" value="InterPro"/>
</dbReference>
<dbReference type="Pfam" id="PF01527">
    <property type="entry name" value="HTH_Tnp_1"/>
    <property type="match status" value="1"/>
</dbReference>
<dbReference type="Proteomes" id="UP000291613">
    <property type="component" value="Unassembled WGS sequence"/>
</dbReference>
<accession>A0A4Q9GKP4</accession>
<proteinExistence type="predicted"/>
<dbReference type="GO" id="GO:0006313">
    <property type="term" value="P:DNA transposition"/>
    <property type="evidence" value="ECO:0007669"/>
    <property type="project" value="InterPro"/>
</dbReference>
<evidence type="ECO:0000256" key="1">
    <source>
        <dbReference type="SAM" id="MobiDB-lite"/>
    </source>
</evidence>
<dbReference type="PANTHER" id="PTHR33609">
    <property type="entry name" value="LOW CALCIUM RESPONSE LOCUS PROTEIN S"/>
    <property type="match status" value="1"/>
</dbReference>
<dbReference type="OrthoDB" id="9809060at2"/>
<feature type="region of interest" description="Disordered" evidence="1">
    <location>
        <begin position="85"/>
        <end position="109"/>
    </location>
</feature>
<dbReference type="PANTHER" id="PTHR33609:SF1">
    <property type="entry name" value="TRANSPOSASE"/>
    <property type="match status" value="1"/>
</dbReference>
<dbReference type="EMBL" id="SIUB01000001">
    <property type="protein sequence ID" value="TBN54782.1"/>
    <property type="molecule type" value="Genomic_DNA"/>
</dbReference>
<dbReference type="SUPFAM" id="SSF46689">
    <property type="entry name" value="Homeodomain-like"/>
    <property type="match status" value="1"/>
</dbReference>
<evidence type="ECO:0000313" key="2">
    <source>
        <dbReference type="EMBL" id="TBN54782.1"/>
    </source>
</evidence>
<comment type="caution">
    <text evidence="2">The sequence shown here is derived from an EMBL/GenBank/DDBJ whole genome shotgun (WGS) entry which is preliminary data.</text>
</comment>
<dbReference type="InterPro" id="IPR052546">
    <property type="entry name" value="Transposase_8_domain"/>
</dbReference>
<evidence type="ECO:0008006" key="4">
    <source>
        <dbReference type="Google" id="ProtNLM"/>
    </source>
</evidence>
<dbReference type="InterPro" id="IPR009057">
    <property type="entry name" value="Homeodomain-like_sf"/>
</dbReference>
<organism evidence="2 3">
    <name type="scientific">Hansschlegelia quercus</name>
    <dbReference type="NCBI Taxonomy" id="2528245"/>
    <lineage>
        <taxon>Bacteria</taxon>
        <taxon>Pseudomonadati</taxon>
        <taxon>Pseudomonadota</taxon>
        <taxon>Alphaproteobacteria</taxon>
        <taxon>Hyphomicrobiales</taxon>
        <taxon>Methylopilaceae</taxon>
        <taxon>Hansschlegelia</taxon>
    </lineage>
</organism>
<gene>
    <name evidence="2" type="ORF">EYR15_01020</name>
</gene>
<dbReference type="GO" id="GO:0004803">
    <property type="term" value="F:transposase activity"/>
    <property type="evidence" value="ECO:0007669"/>
    <property type="project" value="InterPro"/>
</dbReference>
<dbReference type="RefSeq" id="WP_131001035.1">
    <property type="nucleotide sequence ID" value="NZ_SIUB01000001.1"/>
</dbReference>